<organism evidence="2 3">
    <name type="scientific">candidate division WOR-3 bacterium</name>
    <dbReference type="NCBI Taxonomy" id="2052148"/>
    <lineage>
        <taxon>Bacteria</taxon>
        <taxon>Bacteria division WOR-3</taxon>
    </lineage>
</organism>
<proteinExistence type="predicted"/>
<gene>
    <name evidence="2" type="ORF">DRP53_01340</name>
</gene>
<evidence type="ECO:0000313" key="2">
    <source>
        <dbReference type="EMBL" id="RKX71525.1"/>
    </source>
</evidence>
<name>A0A660SL01_UNCW3</name>
<dbReference type="PANTHER" id="PTHR43586:SF15">
    <property type="entry name" value="BLR3095 PROTEIN"/>
    <property type="match status" value="1"/>
</dbReference>
<dbReference type="Gene3D" id="3.40.640.10">
    <property type="entry name" value="Type I PLP-dependent aspartate aminotransferase-like (Major domain)"/>
    <property type="match status" value="1"/>
</dbReference>
<dbReference type="InterPro" id="IPR015421">
    <property type="entry name" value="PyrdxlP-dep_Trfase_major"/>
</dbReference>
<sequence>MRSSISRDELRAEFPILRRYIYLDHAATGPLPLRSVAKMTQLLERMTTGVIPPDEAFGLIEATRRELARLVGCSVEEIALIKNTTAGLLIAIGSIEFQPGDNVILQQGGFPANQYPWHYLLPQVEKRYLDPGQPIPEQLDRLIDGRTRAVSVDLVDYLTGIRIDLEEIRELLPDEVYLITDGIQAIGAVAVDLGPVDFLTCGSGKWLLSPQGTGFLYVKREKLDRLRLTNIGWLSSEWKGFTELKIRPIRTTAARFEEGTPNLVGLAGMGESVRMLNSIGIEVIESSIRQLTRLIKDGVDREEFEVVTPRLESGIVTLRPKREIKGYKERLDGAGIIVSERMGCLRISPHFYNTEAEIERLIEVLNRK</sequence>
<feature type="domain" description="Aminotransferase class V" evidence="1">
    <location>
        <begin position="21"/>
        <end position="361"/>
    </location>
</feature>
<dbReference type="EMBL" id="QNBE01000007">
    <property type="protein sequence ID" value="RKX71525.1"/>
    <property type="molecule type" value="Genomic_DNA"/>
</dbReference>
<dbReference type="InterPro" id="IPR015424">
    <property type="entry name" value="PyrdxlP-dep_Trfase"/>
</dbReference>
<evidence type="ECO:0000313" key="3">
    <source>
        <dbReference type="Proteomes" id="UP000268469"/>
    </source>
</evidence>
<dbReference type="InterPro" id="IPR015422">
    <property type="entry name" value="PyrdxlP-dep_Trfase_small"/>
</dbReference>
<dbReference type="InterPro" id="IPR000192">
    <property type="entry name" value="Aminotrans_V_dom"/>
</dbReference>
<dbReference type="SUPFAM" id="SSF53383">
    <property type="entry name" value="PLP-dependent transferases"/>
    <property type="match status" value="1"/>
</dbReference>
<dbReference type="PANTHER" id="PTHR43586">
    <property type="entry name" value="CYSTEINE DESULFURASE"/>
    <property type="match status" value="1"/>
</dbReference>
<reference evidence="2 3" key="1">
    <citation type="submission" date="2018-06" db="EMBL/GenBank/DDBJ databases">
        <title>Extensive metabolic versatility and redundancy in microbially diverse, dynamic hydrothermal sediments.</title>
        <authorList>
            <person name="Dombrowski N."/>
            <person name="Teske A."/>
            <person name="Baker B.J."/>
        </authorList>
    </citation>
    <scope>NUCLEOTIDE SEQUENCE [LARGE SCALE GENOMIC DNA]</scope>
    <source>
        <strain evidence="2">B36_G15</strain>
    </source>
</reference>
<accession>A0A660SL01</accession>
<dbReference type="Proteomes" id="UP000268469">
    <property type="component" value="Unassembled WGS sequence"/>
</dbReference>
<evidence type="ECO:0000259" key="1">
    <source>
        <dbReference type="Pfam" id="PF00266"/>
    </source>
</evidence>
<dbReference type="Gene3D" id="3.90.1150.10">
    <property type="entry name" value="Aspartate Aminotransferase, domain 1"/>
    <property type="match status" value="1"/>
</dbReference>
<protein>
    <recommendedName>
        <fullName evidence="1">Aminotransferase class V domain-containing protein</fullName>
    </recommendedName>
</protein>
<comment type="caution">
    <text evidence="2">The sequence shown here is derived from an EMBL/GenBank/DDBJ whole genome shotgun (WGS) entry which is preliminary data.</text>
</comment>
<dbReference type="AlphaFoldDB" id="A0A660SL01"/>
<dbReference type="Pfam" id="PF00266">
    <property type="entry name" value="Aminotran_5"/>
    <property type="match status" value="1"/>
</dbReference>